<dbReference type="CDD" id="cd07377">
    <property type="entry name" value="WHTH_GntR"/>
    <property type="match status" value="1"/>
</dbReference>
<dbReference type="Gene3D" id="1.10.10.10">
    <property type="entry name" value="Winged helix-like DNA-binding domain superfamily/Winged helix DNA-binding domain"/>
    <property type="match status" value="1"/>
</dbReference>
<dbReference type="Proteomes" id="UP000326779">
    <property type="component" value="Chromosome"/>
</dbReference>
<keyword evidence="1" id="KW-0805">Transcription regulation</keyword>
<dbReference type="PANTHER" id="PTHR44846">
    <property type="entry name" value="MANNOSYL-D-GLYCERATE TRANSPORT/METABOLISM SYSTEM REPRESSOR MNGR-RELATED"/>
    <property type="match status" value="1"/>
</dbReference>
<reference evidence="5 6" key="1">
    <citation type="submission" date="2019-10" db="EMBL/GenBank/DDBJ databases">
        <title>The completed genome of Lactobacillus harbinensis M1.</title>
        <authorList>
            <person name="Zheng Y."/>
        </authorList>
    </citation>
    <scope>NUCLEOTIDE SEQUENCE [LARGE SCALE GENOMIC DNA]</scope>
    <source>
        <strain evidence="5 6">M1</strain>
    </source>
</reference>
<feature type="domain" description="HTH gntR-type" evidence="4">
    <location>
        <begin position="1"/>
        <end position="68"/>
    </location>
</feature>
<gene>
    <name evidence="5" type="ORF">D1010_16610</name>
</gene>
<keyword evidence="3" id="KW-0804">Transcription</keyword>
<evidence type="ECO:0000256" key="3">
    <source>
        <dbReference type="ARBA" id="ARBA00023163"/>
    </source>
</evidence>
<dbReference type="InterPro" id="IPR036388">
    <property type="entry name" value="WH-like_DNA-bd_sf"/>
</dbReference>
<dbReference type="KEGG" id="lhb:D1010_16610"/>
<dbReference type="SMART" id="SM00345">
    <property type="entry name" value="HTH_GNTR"/>
    <property type="match status" value="1"/>
</dbReference>
<dbReference type="PRINTS" id="PR00035">
    <property type="entry name" value="HTHGNTR"/>
</dbReference>
<dbReference type="SMART" id="SM00866">
    <property type="entry name" value="UTRA"/>
    <property type="match status" value="1"/>
</dbReference>
<dbReference type="InterPro" id="IPR000524">
    <property type="entry name" value="Tscrpt_reg_HTH_GntR"/>
</dbReference>
<dbReference type="InterPro" id="IPR028978">
    <property type="entry name" value="Chorismate_lyase_/UTRA_dom_sf"/>
</dbReference>
<evidence type="ECO:0000313" key="6">
    <source>
        <dbReference type="Proteomes" id="UP000326779"/>
    </source>
</evidence>
<keyword evidence="2" id="KW-0238">DNA-binding</keyword>
<dbReference type="Pfam" id="PF07702">
    <property type="entry name" value="UTRA"/>
    <property type="match status" value="1"/>
</dbReference>
<dbReference type="PANTHER" id="PTHR44846:SF1">
    <property type="entry name" value="MANNOSYL-D-GLYCERATE TRANSPORT_METABOLISM SYSTEM REPRESSOR MNGR-RELATED"/>
    <property type="match status" value="1"/>
</dbReference>
<proteinExistence type="predicted"/>
<dbReference type="GO" id="GO:0045892">
    <property type="term" value="P:negative regulation of DNA-templated transcription"/>
    <property type="evidence" value="ECO:0007669"/>
    <property type="project" value="TreeGrafter"/>
</dbReference>
<dbReference type="SUPFAM" id="SSF64288">
    <property type="entry name" value="Chorismate lyase-like"/>
    <property type="match status" value="1"/>
</dbReference>
<sequence length="239" mass="27749">MKKTEFILQDLVSKIYQGAFPTNKLPTERSLASYYQVSRYTVQNALKELNAMGVIQAKHGSGIYVTPDALNNPLVFNALTRMPYSEIQNQMIYLKQRPLTANELQNFDIHNDDSQPQLAWEFLRRRLSHYEVTELERTVMPVRLFPHLDQAAVEGSIQQFVQSTGHRISHYITTYQTRLLTREEAQHLATKRQPAMIISNRCIWENSQVYALSENVAINYAVTYITPFNQQSLAYRMSR</sequence>
<dbReference type="InterPro" id="IPR050679">
    <property type="entry name" value="Bact_HTH_transcr_reg"/>
</dbReference>
<dbReference type="GO" id="GO:0003677">
    <property type="term" value="F:DNA binding"/>
    <property type="evidence" value="ECO:0007669"/>
    <property type="project" value="UniProtKB-KW"/>
</dbReference>
<evidence type="ECO:0000256" key="1">
    <source>
        <dbReference type="ARBA" id="ARBA00023015"/>
    </source>
</evidence>
<evidence type="ECO:0000259" key="4">
    <source>
        <dbReference type="PROSITE" id="PS50949"/>
    </source>
</evidence>
<dbReference type="InterPro" id="IPR036390">
    <property type="entry name" value="WH_DNA-bd_sf"/>
</dbReference>
<dbReference type="GO" id="GO:0003700">
    <property type="term" value="F:DNA-binding transcription factor activity"/>
    <property type="evidence" value="ECO:0007669"/>
    <property type="project" value="InterPro"/>
</dbReference>
<dbReference type="SUPFAM" id="SSF46785">
    <property type="entry name" value="Winged helix' DNA-binding domain"/>
    <property type="match status" value="1"/>
</dbReference>
<dbReference type="InterPro" id="IPR011663">
    <property type="entry name" value="UTRA"/>
</dbReference>
<dbReference type="AlphaFoldDB" id="A0A5P8M8M1"/>
<dbReference type="Pfam" id="PF00392">
    <property type="entry name" value="GntR"/>
    <property type="match status" value="1"/>
</dbReference>
<evidence type="ECO:0000256" key="2">
    <source>
        <dbReference type="ARBA" id="ARBA00023125"/>
    </source>
</evidence>
<dbReference type="RefSeq" id="WP_152261564.1">
    <property type="nucleotide sequence ID" value="NZ_CP045143.1"/>
</dbReference>
<dbReference type="PROSITE" id="PS50949">
    <property type="entry name" value="HTH_GNTR"/>
    <property type="match status" value="1"/>
</dbReference>
<name>A0A5P8M8M1_9LACO</name>
<dbReference type="Gene3D" id="3.40.1410.10">
    <property type="entry name" value="Chorismate lyase-like"/>
    <property type="match status" value="1"/>
</dbReference>
<organism evidence="5 6">
    <name type="scientific">Schleiferilactobacillus harbinensis</name>
    <dbReference type="NCBI Taxonomy" id="304207"/>
    <lineage>
        <taxon>Bacteria</taxon>
        <taxon>Bacillati</taxon>
        <taxon>Bacillota</taxon>
        <taxon>Bacilli</taxon>
        <taxon>Lactobacillales</taxon>
        <taxon>Lactobacillaceae</taxon>
        <taxon>Schleiferilactobacillus</taxon>
    </lineage>
</organism>
<dbReference type="EMBL" id="CP045143">
    <property type="protein sequence ID" value="QFR24870.1"/>
    <property type="molecule type" value="Genomic_DNA"/>
</dbReference>
<accession>A0A5P8M8M1</accession>
<evidence type="ECO:0000313" key="5">
    <source>
        <dbReference type="EMBL" id="QFR24870.1"/>
    </source>
</evidence>
<protein>
    <submittedName>
        <fullName evidence="5">GntR family transcriptional regulator</fullName>
    </submittedName>
</protein>